<dbReference type="PANTHER" id="PTHR30204">
    <property type="entry name" value="REDOX-CYCLING DRUG-SENSING TRANSCRIPTIONAL ACTIVATOR SOXR"/>
    <property type="match status" value="1"/>
</dbReference>
<keyword evidence="5" id="KW-1185">Reference proteome</keyword>
<protein>
    <submittedName>
        <fullName evidence="4">MerR family transcriptional regulator</fullName>
    </submittedName>
</protein>
<dbReference type="Proteomes" id="UP000231932">
    <property type="component" value="Chromosome"/>
</dbReference>
<dbReference type="InterPro" id="IPR009061">
    <property type="entry name" value="DNA-bd_dom_put_sf"/>
</dbReference>
<dbReference type="PANTHER" id="PTHR30204:SF82">
    <property type="entry name" value="TRANSCRIPTIONAL REGULATOR, MERR FAMILY"/>
    <property type="match status" value="1"/>
</dbReference>
<dbReference type="AlphaFoldDB" id="A0A2K8N1Z7"/>
<evidence type="ECO:0000256" key="1">
    <source>
        <dbReference type="ARBA" id="ARBA00023125"/>
    </source>
</evidence>
<accession>A0A2K8N1Z7</accession>
<dbReference type="PROSITE" id="PS50937">
    <property type="entry name" value="HTH_MERR_2"/>
    <property type="match status" value="1"/>
</dbReference>
<dbReference type="EMBL" id="CP024955">
    <property type="protein sequence ID" value="ATY83588.1"/>
    <property type="molecule type" value="Genomic_DNA"/>
</dbReference>
<dbReference type="RefSeq" id="WP_100666452.1">
    <property type="nucleotide sequence ID" value="NZ_CP024955.1"/>
</dbReference>
<feature type="domain" description="HTH merR-type" evidence="3">
    <location>
        <begin position="1"/>
        <end position="70"/>
    </location>
</feature>
<evidence type="ECO:0000256" key="2">
    <source>
        <dbReference type="SAM" id="MobiDB-lite"/>
    </source>
</evidence>
<reference evidence="5" key="1">
    <citation type="submission" date="2017-11" db="EMBL/GenBank/DDBJ databases">
        <title>Complete Genome Sequence of Kyrpidia sp. Strain EA-1, a thermophilic, hydrogen-oxidizing Bacterium, isolated from the Azores.</title>
        <authorList>
            <person name="Reiner J.E."/>
            <person name="Lapp C.J."/>
            <person name="Bunk B."/>
            <person name="Gescher J."/>
        </authorList>
    </citation>
    <scope>NUCLEOTIDE SEQUENCE [LARGE SCALE GENOMIC DNA]</scope>
    <source>
        <strain evidence="5">EA-1</strain>
    </source>
</reference>
<evidence type="ECO:0000259" key="3">
    <source>
        <dbReference type="PROSITE" id="PS50937"/>
    </source>
</evidence>
<organism evidence="4 5">
    <name type="scientific">Kyrpidia spormannii</name>
    <dbReference type="NCBI Taxonomy" id="2055160"/>
    <lineage>
        <taxon>Bacteria</taxon>
        <taxon>Bacillati</taxon>
        <taxon>Bacillota</taxon>
        <taxon>Bacilli</taxon>
        <taxon>Bacillales</taxon>
        <taxon>Alicyclobacillaceae</taxon>
        <taxon>Kyrpidia</taxon>
    </lineage>
</organism>
<dbReference type="GO" id="GO:0003700">
    <property type="term" value="F:DNA-binding transcription factor activity"/>
    <property type="evidence" value="ECO:0007669"/>
    <property type="project" value="InterPro"/>
</dbReference>
<dbReference type="SMART" id="SM00422">
    <property type="entry name" value="HTH_MERR"/>
    <property type="match status" value="1"/>
</dbReference>
<sequence>MYTVKEVARLLGLTEHTVRFYTDKGLVPNVQRDSHNNRLFDDKSLDWLTGVKYLKQCGMSVKDIKRYVDLCLEGDSTIQERYEIILKYKSAALVQLEEAKRRAKYMEDKANHYLNIINHVIPDDTNPGKWGEKANAKVNAKAPSKNHGRQHELQCQ</sequence>
<dbReference type="KEGG" id="kyr:CVV65_00140"/>
<keyword evidence="1" id="KW-0238">DNA-binding</keyword>
<dbReference type="InterPro" id="IPR000551">
    <property type="entry name" value="MerR-type_HTH_dom"/>
</dbReference>
<dbReference type="CDD" id="cd01109">
    <property type="entry name" value="HTH_YyaN"/>
    <property type="match status" value="1"/>
</dbReference>
<gene>
    <name evidence="4" type="ORF">CVV65_00140</name>
</gene>
<dbReference type="Gene3D" id="1.10.1660.10">
    <property type="match status" value="1"/>
</dbReference>
<name>A0A2K8N1Z7_9BACL</name>
<dbReference type="Pfam" id="PF13411">
    <property type="entry name" value="MerR_1"/>
    <property type="match status" value="1"/>
</dbReference>
<dbReference type="GO" id="GO:0003677">
    <property type="term" value="F:DNA binding"/>
    <property type="evidence" value="ECO:0007669"/>
    <property type="project" value="UniProtKB-KW"/>
</dbReference>
<proteinExistence type="predicted"/>
<dbReference type="PRINTS" id="PR00040">
    <property type="entry name" value="HTHMERR"/>
</dbReference>
<evidence type="ECO:0000313" key="4">
    <source>
        <dbReference type="EMBL" id="ATY83588.1"/>
    </source>
</evidence>
<dbReference type="InterPro" id="IPR047057">
    <property type="entry name" value="MerR_fam"/>
</dbReference>
<dbReference type="SUPFAM" id="SSF46955">
    <property type="entry name" value="Putative DNA-binding domain"/>
    <property type="match status" value="1"/>
</dbReference>
<feature type="region of interest" description="Disordered" evidence="2">
    <location>
        <begin position="128"/>
        <end position="156"/>
    </location>
</feature>
<evidence type="ECO:0000313" key="5">
    <source>
        <dbReference type="Proteomes" id="UP000231932"/>
    </source>
</evidence>
<dbReference type="OrthoDB" id="9811174at2"/>